<dbReference type="AlphaFoldDB" id="A0A0R3WMD0"/>
<dbReference type="WBParaSite" id="TTAC_0000191801-mRNA-1">
    <property type="protein sequence ID" value="TTAC_0000191801-mRNA-1"/>
    <property type="gene ID" value="TTAC_0000191801"/>
</dbReference>
<organism evidence="4">
    <name type="scientific">Hydatigena taeniaeformis</name>
    <name type="common">Feline tapeworm</name>
    <name type="synonym">Taenia taeniaeformis</name>
    <dbReference type="NCBI Taxonomy" id="6205"/>
    <lineage>
        <taxon>Eukaryota</taxon>
        <taxon>Metazoa</taxon>
        <taxon>Spiralia</taxon>
        <taxon>Lophotrochozoa</taxon>
        <taxon>Platyhelminthes</taxon>
        <taxon>Cestoda</taxon>
        <taxon>Eucestoda</taxon>
        <taxon>Cyclophyllidea</taxon>
        <taxon>Taeniidae</taxon>
        <taxon>Hydatigera</taxon>
    </lineage>
</organism>
<dbReference type="Gene3D" id="2.40.50.430">
    <property type="match status" value="1"/>
</dbReference>
<reference evidence="2 3" key="2">
    <citation type="submission" date="2018-11" db="EMBL/GenBank/DDBJ databases">
        <authorList>
            <consortium name="Pathogen Informatics"/>
        </authorList>
    </citation>
    <scope>NUCLEOTIDE SEQUENCE [LARGE SCALE GENOMIC DNA]</scope>
</reference>
<keyword evidence="3" id="KW-1185">Reference proteome</keyword>
<dbReference type="Proteomes" id="UP000274429">
    <property type="component" value="Unassembled WGS sequence"/>
</dbReference>
<protein>
    <submittedName>
        <fullName evidence="4">DNA_pol_D_N domain-containing protein</fullName>
    </submittedName>
</protein>
<name>A0A0R3WMD0_HYDTA</name>
<accession>A0A0R3WMD0</accession>
<evidence type="ECO:0000259" key="1">
    <source>
        <dbReference type="Pfam" id="PF18018"/>
    </source>
</evidence>
<dbReference type="InterPro" id="IPR040663">
    <property type="entry name" value="DNA_pol_D_N"/>
</dbReference>
<evidence type="ECO:0000313" key="2">
    <source>
        <dbReference type="EMBL" id="VDM18645.1"/>
    </source>
</evidence>
<gene>
    <name evidence="2" type="ORF">TTAC_LOCUS1905</name>
</gene>
<dbReference type="Pfam" id="PF18018">
    <property type="entry name" value="DNA_pol_D_N"/>
    <property type="match status" value="1"/>
</dbReference>
<reference evidence="4" key="1">
    <citation type="submission" date="2017-02" db="UniProtKB">
        <authorList>
            <consortium name="WormBaseParasite"/>
        </authorList>
    </citation>
    <scope>IDENTIFICATION</scope>
</reference>
<dbReference type="OrthoDB" id="3763at2759"/>
<proteinExistence type="predicted"/>
<feature type="domain" description="DNA polymerase delta subunit OB-fold" evidence="1">
    <location>
        <begin position="25"/>
        <end position="74"/>
    </location>
</feature>
<evidence type="ECO:0000313" key="4">
    <source>
        <dbReference type="WBParaSite" id="TTAC_0000191801-mRNA-1"/>
    </source>
</evidence>
<dbReference type="EMBL" id="UYWX01000596">
    <property type="protein sequence ID" value="VDM18645.1"/>
    <property type="molecule type" value="Genomic_DNA"/>
</dbReference>
<sequence length="86" mass="10138">MTIPIVITDRNRFRVSVGGCPLDSQYADLYLSRLKLSHSRLENQARCQWPQLPIRSVPDVKIDEECVIIGTIYRVSWKSWWRCILF</sequence>
<dbReference type="STRING" id="6205.A0A0R3WMD0"/>
<evidence type="ECO:0000313" key="3">
    <source>
        <dbReference type="Proteomes" id="UP000274429"/>
    </source>
</evidence>